<dbReference type="CDD" id="cd06815">
    <property type="entry name" value="PLPDE_III_AR_like_1"/>
    <property type="match status" value="1"/>
</dbReference>
<name>A0A934I1A6_9CLOT</name>
<dbReference type="InterPro" id="IPR000821">
    <property type="entry name" value="Ala_racemase"/>
</dbReference>
<evidence type="ECO:0000313" key="6">
    <source>
        <dbReference type="Proteomes" id="UP000622687"/>
    </source>
</evidence>
<keyword evidence="3" id="KW-0413">Isomerase</keyword>
<evidence type="ECO:0000313" key="5">
    <source>
        <dbReference type="EMBL" id="MBI6874262.1"/>
    </source>
</evidence>
<dbReference type="Pfam" id="PF01168">
    <property type="entry name" value="Ala_racemase_N"/>
    <property type="match status" value="1"/>
</dbReference>
<gene>
    <name evidence="5" type="ORF">I6U51_16410</name>
</gene>
<comment type="cofactor">
    <cofactor evidence="1">
        <name>pyridoxal 5'-phosphate</name>
        <dbReference type="ChEBI" id="CHEBI:597326"/>
    </cofactor>
</comment>
<accession>A0A934I1A6</accession>
<evidence type="ECO:0000256" key="1">
    <source>
        <dbReference type="ARBA" id="ARBA00001933"/>
    </source>
</evidence>
<dbReference type="GO" id="GO:0030170">
    <property type="term" value="F:pyridoxal phosphate binding"/>
    <property type="evidence" value="ECO:0007669"/>
    <property type="project" value="TreeGrafter"/>
</dbReference>
<comment type="caution">
    <text evidence="5">The sequence shown here is derived from an EMBL/GenBank/DDBJ whole genome shotgun (WGS) entry which is preliminary data.</text>
</comment>
<dbReference type="RefSeq" id="WP_211143659.1">
    <property type="nucleotide sequence ID" value="NZ_JAEEGB010000021.1"/>
</dbReference>
<protein>
    <submittedName>
        <fullName evidence="5">Alanine/ornithine racemase family PLP-dependent enzyme</fullName>
    </submittedName>
</protein>
<dbReference type="PANTHER" id="PTHR30511:SF3">
    <property type="entry name" value="LYSINE RACEMASE"/>
    <property type="match status" value="1"/>
</dbReference>
<evidence type="ECO:0000256" key="2">
    <source>
        <dbReference type="ARBA" id="ARBA00022898"/>
    </source>
</evidence>
<dbReference type="GO" id="GO:0005829">
    <property type="term" value="C:cytosol"/>
    <property type="evidence" value="ECO:0007669"/>
    <property type="project" value="TreeGrafter"/>
</dbReference>
<reference evidence="5" key="1">
    <citation type="submission" date="2020-12" db="EMBL/GenBank/DDBJ databases">
        <title>Clostridium thailandense sp. nov., a novel acetogenic bacterium isolated from peat land soil in Thailand.</title>
        <authorList>
            <person name="Chaikitkaew S."/>
            <person name="Birkeland N.K."/>
        </authorList>
    </citation>
    <scope>NUCLEOTIDE SEQUENCE</scope>
    <source>
        <strain evidence="5">DSM 17425</strain>
    </source>
</reference>
<keyword evidence="2" id="KW-0663">Pyridoxal phosphate</keyword>
<dbReference type="Gene3D" id="3.20.20.10">
    <property type="entry name" value="Alanine racemase"/>
    <property type="match status" value="1"/>
</dbReference>
<dbReference type="InterPro" id="IPR029066">
    <property type="entry name" value="PLP-binding_barrel"/>
</dbReference>
<dbReference type="EMBL" id="JAEEGB010000021">
    <property type="protein sequence ID" value="MBI6874262.1"/>
    <property type="molecule type" value="Genomic_DNA"/>
</dbReference>
<dbReference type="Proteomes" id="UP000622687">
    <property type="component" value="Unassembled WGS sequence"/>
</dbReference>
<proteinExistence type="predicted"/>
<organism evidence="5 6">
    <name type="scientific">Clostridium aciditolerans</name>
    <dbReference type="NCBI Taxonomy" id="339861"/>
    <lineage>
        <taxon>Bacteria</taxon>
        <taxon>Bacillati</taxon>
        <taxon>Bacillota</taxon>
        <taxon>Clostridia</taxon>
        <taxon>Eubacteriales</taxon>
        <taxon>Clostridiaceae</taxon>
        <taxon>Clostridium</taxon>
    </lineage>
</organism>
<dbReference type="NCBIfam" id="NF040742">
    <property type="entry name" value="racem_Orr"/>
    <property type="match status" value="1"/>
</dbReference>
<dbReference type="AlphaFoldDB" id="A0A934I1A6"/>
<dbReference type="GO" id="GO:0008784">
    <property type="term" value="F:alanine racemase activity"/>
    <property type="evidence" value="ECO:0007669"/>
    <property type="project" value="TreeGrafter"/>
</dbReference>
<keyword evidence="6" id="KW-1185">Reference proteome</keyword>
<evidence type="ECO:0000259" key="4">
    <source>
        <dbReference type="Pfam" id="PF01168"/>
    </source>
</evidence>
<feature type="domain" description="Alanine racemase N-terminal" evidence="4">
    <location>
        <begin position="10"/>
        <end position="225"/>
    </location>
</feature>
<dbReference type="InterPro" id="IPR001608">
    <property type="entry name" value="Ala_racemase_N"/>
</dbReference>
<dbReference type="SUPFAM" id="SSF51419">
    <property type="entry name" value="PLP-binding barrel"/>
    <property type="match status" value="1"/>
</dbReference>
<dbReference type="PANTHER" id="PTHR30511">
    <property type="entry name" value="ALANINE RACEMASE"/>
    <property type="match status" value="1"/>
</dbReference>
<sequence length="364" mass="39870">MRKEYPCIDVNLSKVTHNAKQILSLCNKKGIDVIGVTKVFCAESPIVQAILDGGITDIGDSRIQNLKKMSNLSCRKTLLRISMESEAKEVVRYSDISLNSELDTIKTLAKAAKRLDKKHNIILMIDVGDLREGVLEEDAVAVVEEILKLDSISLIGLGTNVTCYGGVLPDKDNLGKLIRLKNEIKALCNIELPIISGGNSSSLYMVMDNTIPEGVNQLRVGEGIVLGRETSFGKLIPGCYDDAFILSGEIVEIKNKPTVPKGKIGMDAFGQKPSFEDKGIRKRAIVAIGRQDIKVDGLIPLDNNISIFGASSDHLILDVTDSTRHLKVGDIIDFKMDYGCLLAAMTSYYVKKYYEEELALASMS</sequence>
<evidence type="ECO:0000256" key="3">
    <source>
        <dbReference type="ARBA" id="ARBA00023235"/>
    </source>
</evidence>